<reference evidence="3 4" key="1">
    <citation type="journal article" date="2013" name="BMC Genomics">
        <title>Reconstruction of the lipid metabolism for the microalga Monoraphidium neglectum from its genome sequence reveals characteristics suitable for biofuel production.</title>
        <authorList>
            <person name="Bogen C."/>
            <person name="Al-Dilaimi A."/>
            <person name="Albersmeier A."/>
            <person name="Wichmann J."/>
            <person name="Grundmann M."/>
            <person name="Rupp O."/>
            <person name="Lauersen K.J."/>
            <person name="Blifernez-Klassen O."/>
            <person name="Kalinowski J."/>
            <person name="Goesmann A."/>
            <person name="Mussgnug J.H."/>
            <person name="Kruse O."/>
        </authorList>
    </citation>
    <scope>NUCLEOTIDE SEQUENCE [LARGE SCALE GENOMIC DNA]</scope>
    <source>
        <strain evidence="3 4">SAG 48.87</strain>
    </source>
</reference>
<name>A0A0D2NFC7_9CHLO</name>
<evidence type="ECO:0000256" key="2">
    <source>
        <dbReference type="SAM" id="MobiDB-lite"/>
    </source>
</evidence>
<dbReference type="EMBL" id="KK100774">
    <property type="protein sequence ID" value="KIZ03836.1"/>
    <property type="molecule type" value="Genomic_DNA"/>
</dbReference>
<keyword evidence="4" id="KW-1185">Reference proteome</keyword>
<accession>A0A0D2NFC7</accession>
<sequence length="257" mass="28224">MGRLRNRAVELIAKHAGSYALEAQKTKWVVELVTKVVLEGKTDADDREAQIALLQAEVAALQEGGRSAAAAAAEEARLLRQQLQEVEAALYNTGFTLHTLQREHGEMAQALAAAEDTAQAAALECQQLAAAVRRADEQDARARRSLAHRAFHLKTALLDASSRLRGAGDADRKEYREAEWRLRERERALASDRAALLEAREEGDARDALLESFMLRVHAAEAELARARAALQSAQQGPQQQDATRQPAQQPALRRQG</sequence>
<gene>
    <name evidence="3" type="ORF">MNEG_4126</name>
</gene>
<evidence type="ECO:0000256" key="1">
    <source>
        <dbReference type="SAM" id="Coils"/>
    </source>
</evidence>
<feature type="coiled-coil region" evidence="1">
    <location>
        <begin position="44"/>
        <end position="138"/>
    </location>
</feature>
<organism evidence="3 4">
    <name type="scientific">Monoraphidium neglectum</name>
    <dbReference type="NCBI Taxonomy" id="145388"/>
    <lineage>
        <taxon>Eukaryota</taxon>
        <taxon>Viridiplantae</taxon>
        <taxon>Chlorophyta</taxon>
        <taxon>core chlorophytes</taxon>
        <taxon>Chlorophyceae</taxon>
        <taxon>CS clade</taxon>
        <taxon>Sphaeropleales</taxon>
        <taxon>Selenastraceae</taxon>
        <taxon>Monoraphidium</taxon>
    </lineage>
</organism>
<protein>
    <submittedName>
        <fullName evidence="3">Uncharacterized protein</fullName>
    </submittedName>
</protein>
<dbReference type="GeneID" id="25737004"/>
<dbReference type="KEGG" id="mng:MNEG_4126"/>
<dbReference type="AlphaFoldDB" id="A0A0D2NFC7"/>
<evidence type="ECO:0000313" key="4">
    <source>
        <dbReference type="Proteomes" id="UP000054498"/>
    </source>
</evidence>
<evidence type="ECO:0000313" key="3">
    <source>
        <dbReference type="EMBL" id="KIZ03836.1"/>
    </source>
</evidence>
<dbReference type="OrthoDB" id="10646831at2759"/>
<dbReference type="RefSeq" id="XP_013902855.1">
    <property type="nucleotide sequence ID" value="XM_014047401.1"/>
</dbReference>
<keyword evidence="1" id="KW-0175">Coiled coil</keyword>
<feature type="region of interest" description="Disordered" evidence="2">
    <location>
        <begin position="229"/>
        <end position="257"/>
    </location>
</feature>
<dbReference type="Proteomes" id="UP000054498">
    <property type="component" value="Unassembled WGS sequence"/>
</dbReference>
<proteinExistence type="predicted"/>